<feature type="binding site" evidence="14">
    <location>
        <begin position="34"/>
        <end position="38"/>
    </location>
    <ligand>
        <name>NAD(+)</name>
        <dbReference type="ChEBI" id="CHEBI:57540"/>
    </ligand>
</feature>
<dbReference type="PROSITE" id="PS50172">
    <property type="entry name" value="BRCT"/>
    <property type="match status" value="1"/>
</dbReference>
<dbReference type="SMART" id="SM00532">
    <property type="entry name" value="LIGANc"/>
    <property type="match status" value="1"/>
</dbReference>
<dbReference type="NCBIfam" id="NF005932">
    <property type="entry name" value="PRK07956.1"/>
    <property type="match status" value="1"/>
</dbReference>
<evidence type="ECO:0000259" key="15">
    <source>
        <dbReference type="PROSITE" id="PS50172"/>
    </source>
</evidence>
<dbReference type="FunFam" id="1.10.150.20:FF:000007">
    <property type="entry name" value="DNA ligase"/>
    <property type="match status" value="1"/>
</dbReference>
<dbReference type="EMBL" id="LKAJ02000001">
    <property type="protein sequence ID" value="MCS5711750.1"/>
    <property type="molecule type" value="Genomic_DNA"/>
</dbReference>
<dbReference type="HAMAP" id="MF_01588">
    <property type="entry name" value="DNA_ligase_A"/>
    <property type="match status" value="1"/>
</dbReference>
<dbReference type="SMART" id="SM00278">
    <property type="entry name" value="HhH1"/>
    <property type="match status" value="4"/>
</dbReference>
<dbReference type="GO" id="GO:0006281">
    <property type="term" value="P:DNA repair"/>
    <property type="evidence" value="ECO:0007669"/>
    <property type="project" value="UniProtKB-KW"/>
</dbReference>
<dbReference type="PANTHER" id="PTHR23389">
    <property type="entry name" value="CHROMOSOME TRANSMISSION FIDELITY FACTOR 18"/>
    <property type="match status" value="1"/>
</dbReference>
<keyword evidence="4 14" id="KW-0436">Ligase</keyword>
<dbReference type="FunFam" id="1.10.150.20:FF:000006">
    <property type="entry name" value="DNA ligase"/>
    <property type="match status" value="1"/>
</dbReference>
<reference evidence="17" key="2">
    <citation type="journal article" date="2016" name="Genome Announc.">
        <title>Draft Genome Sequences of Two Novel Amoeba-Resistant Intranuclear Bacteria, 'Candidatus Berkiella cookevillensis' and 'Candidatus Berkiella aquae'.</title>
        <authorList>
            <person name="Mehari Y.T."/>
            <person name="Arivett B.A."/>
            <person name="Farone A.L."/>
            <person name="Gunderson J.H."/>
            <person name="Farone M.B."/>
        </authorList>
    </citation>
    <scope>NUCLEOTIDE SEQUENCE</scope>
    <source>
        <strain evidence="17">HT99</strain>
    </source>
</reference>
<dbReference type="GO" id="GO:0003911">
    <property type="term" value="F:DNA ligase (NAD+) activity"/>
    <property type="evidence" value="ECO:0007669"/>
    <property type="project" value="UniProtKB-UniRule"/>
</dbReference>
<dbReference type="PANTHER" id="PTHR23389:SF9">
    <property type="entry name" value="DNA LIGASE"/>
    <property type="match status" value="1"/>
</dbReference>
<dbReference type="InterPro" id="IPR001679">
    <property type="entry name" value="DNA_ligase"/>
</dbReference>
<feature type="binding site" evidence="14">
    <location>
        <begin position="83"/>
        <end position="84"/>
    </location>
    <ligand>
        <name>NAD(+)</name>
        <dbReference type="ChEBI" id="CHEBI:57540"/>
    </ligand>
</feature>
<evidence type="ECO:0000256" key="8">
    <source>
        <dbReference type="ARBA" id="ARBA00022833"/>
    </source>
</evidence>
<dbReference type="Gene3D" id="2.40.50.140">
    <property type="entry name" value="Nucleic acid-binding proteins"/>
    <property type="match status" value="1"/>
</dbReference>
<gene>
    <name evidence="14 16" type="primary">ligA</name>
    <name evidence="17" type="ORF">HT99x_009940</name>
    <name evidence="16" type="ORF">HT99x_02546</name>
</gene>
<dbReference type="FunFam" id="3.30.470.30:FF:000001">
    <property type="entry name" value="DNA ligase"/>
    <property type="match status" value="1"/>
</dbReference>
<dbReference type="SMART" id="SM00292">
    <property type="entry name" value="BRCT"/>
    <property type="match status" value="1"/>
</dbReference>
<dbReference type="Pfam" id="PF00533">
    <property type="entry name" value="BRCT"/>
    <property type="match status" value="1"/>
</dbReference>
<dbReference type="PIRSF" id="PIRSF001604">
    <property type="entry name" value="LigA"/>
    <property type="match status" value="1"/>
</dbReference>
<reference evidence="16" key="1">
    <citation type="submission" date="2015-09" db="EMBL/GenBank/DDBJ databases">
        <title>Draft Genome Sequences of Two Novel Amoeba-resistant Intranuclear Bacteria, Candidatus Berkiella cookevillensis and Candidatus Berkiella aquae.</title>
        <authorList>
            <person name="Mehari Y.T."/>
            <person name="Arivett B.A."/>
            <person name="Farone A.L."/>
            <person name="Gunderson J.H."/>
            <person name="Farone M.B."/>
        </authorList>
    </citation>
    <scope>NUCLEOTIDE SEQUENCE [LARGE SCALE GENOMIC DNA]</scope>
    <source>
        <strain evidence="16">HT99</strain>
    </source>
</reference>
<evidence type="ECO:0000256" key="12">
    <source>
        <dbReference type="ARBA" id="ARBA00034005"/>
    </source>
</evidence>
<dbReference type="PATRIC" id="fig|1590043.3.peg.2588"/>
<feature type="domain" description="BRCT" evidence="15">
    <location>
        <begin position="595"/>
        <end position="672"/>
    </location>
</feature>
<reference evidence="17" key="3">
    <citation type="submission" date="2021-06" db="EMBL/GenBank/DDBJ databases">
        <title>Genomic Description and Analysis of Intracellular Bacteria, Candidatus Berkiella cookevillensis and Candidatus Berkiella aquae.</title>
        <authorList>
            <person name="Kidane D.T."/>
            <person name="Mehari Y.T."/>
            <person name="Rice F.C."/>
            <person name="Arivett B.A."/>
            <person name="Farone A.L."/>
            <person name="Berk S.G."/>
            <person name="Farone M.B."/>
        </authorList>
    </citation>
    <scope>NUCLEOTIDE SEQUENCE</scope>
    <source>
        <strain evidence="17">HT99</strain>
    </source>
</reference>
<dbReference type="GO" id="GO:0003677">
    <property type="term" value="F:DNA binding"/>
    <property type="evidence" value="ECO:0007669"/>
    <property type="project" value="InterPro"/>
</dbReference>
<keyword evidence="18" id="KW-1185">Reference proteome</keyword>
<dbReference type="EC" id="6.5.1.2" evidence="2 14"/>
<evidence type="ECO:0000256" key="9">
    <source>
        <dbReference type="ARBA" id="ARBA00022842"/>
    </source>
</evidence>
<feature type="binding site" evidence="14">
    <location>
        <position position="116"/>
    </location>
    <ligand>
        <name>NAD(+)</name>
        <dbReference type="ChEBI" id="CHEBI:57540"/>
    </ligand>
</feature>
<proteinExistence type="inferred from homology"/>
<keyword evidence="10 14" id="KW-0520">NAD</keyword>
<dbReference type="InterPro" id="IPR003583">
    <property type="entry name" value="Hlx-hairpin-Hlx_DNA-bd_motif"/>
</dbReference>
<dbReference type="CDD" id="cd17748">
    <property type="entry name" value="BRCT_DNA_ligase_like"/>
    <property type="match status" value="1"/>
</dbReference>
<comment type="function">
    <text evidence="1 14">DNA ligase that catalyzes the formation of phosphodiester linkages between 5'-phosphoryl and 3'-hydroxyl groups in double-stranded DNA using NAD as a coenzyme and as the energy source for the reaction. It is essential for DNA replication and repair of damaged DNA.</text>
</comment>
<dbReference type="FunFam" id="1.10.287.610:FF:000002">
    <property type="entry name" value="DNA ligase"/>
    <property type="match status" value="1"/>
</dbReference>
<keyword evidence="11 14" id="KW-0234">DNA repair</keyword>
<feature type="binding site" evidence="14">
    <location>
        <position position="429"/>
    </location>
    <ligand>
        <name>Zn(2+)</name>
        <dbReference type="ChEBI" id="CHEBI:29105"/>
    </ligand>
</feature>
<comment type="caution">
    <text evidence="16">The sequence shown here is derived from an EMBL/GenBank/DDBJ whole genome shotgun (WGS) entry which is preliminary data.</text>
</comment>
<sequence>MVTQALLKQYHQLKELIREHDHRYYVLDDPTIPDADYDELFQELKAIEQNHPELITRDSPTQRVGGEALKNFSSVTHLSPMLSLDNAFSIEELERFEQRIKQILGNEITELDYSCEPKFDGIAVSLLYENAILVRGATRGDGTVGEDITENIRTIPSIPLKLTGKHIPRLIEVRGEVYMPKVSFFKLNQMAASSGIKEFANPRNAAAGSLRQLDPKITAKRQLAFYSYGAQVEKDQSWPKNHYDSLMQLKEWGIRICPESKIVKGIAKVQAAWELLLKKRDNLPYEIDGMVVKVNDFALQNELGFVARAPRFAVAYKFPAQEKKTKLLDVDFQVGRTGTLTPVARLEPVSVGGVTVSNATLHNMDEIARKDVRINDWVVVRRAGDVIPEVVRPILEERGQDTKAIKAPTKCPVCGSQVVRVEGEAALRCEGGLVCSAQLIEHIKHFVARRAMDIEGLGSKLVEQLVNQKVIESVADLYHLTKPQLMALERMGEKSATNLLTAIENSKKTTFAKFLYALGIREVGEATANLLAENFTNLDELMQADEEALLALPDVGPVVAQQIRAFFAEKANQKIISALLKAGIEWTIVKPILHEGSLSLKGKSYVITGTLKYPRDEIKLQLQQKGAKVVESVSAKTDGVIVGEKPGSKYKKAQTLGIPILGEAELEKLLKE</sequence>
<keyword evidence="8 14" id="KW-0862">Zinc</keyword>
<dbReference type="InterPro" id="IPR001357">
    <property type="entry name" value="BRCT_dom"/>
</dbReference>
<dbReference type="Gene3D" id="1.10.150.20">
    <property type="entry name" value="5' to 3' exonuclease, C-terminal subdomain"/>
    <property type="match status" value="2"/>
</dbReference>
<dbReference type="Pfam" id="PF01653">
    <property type="entry name" value="DNA_ligase_aden"/>
    <property type="match status" value="1"/>
</dbReference>
<dbReference type="InterPro" id="IPR004150">
    <property type="entry name" value="NAD_DNA_ligase_OB"/>
</dbReference>
<keyword evidence="6 14" id="KW-0479">Metal-binding</keyword>
<feature type="binding site" evidence="14">
    <location>
        <position position="317"/>
    </location>
    <ligand>
        <name>NAD(+)</name>
        <dbReference type="ChEBI" id="CHEBI:57540"/>
    </ligand>
</feature>
<accession>A0A0Q9YID1</accession>
<dbReference type="InterPro" id="IPR033136">
    <property type="entry name" value="DNA_ligase_CS"/>
</dbReference>
<dbReference type="Pfam" id="PF12826">
    <property type="entry name" value="HHH_2"/>
    <property type="match status" value="1"/>
</dbReference>
<dbReference type="SUPFAM" id="SSF56091">
    <property type="entry name" value="DNA ligase/mRNA capping enzyme, catalytic domain"/>
    <property type="match status" value="1"/>
</dbReference>
<dbReference type="SUPFAM" id="SSF50249">
    <property type="entry name" value="Nucleic acid-binding proteins"/>
    <property type="match status" value="1"/>
</dbReference>
<keyword evidence="9 14" id="KW-0460">Magnesium</keyword>
<dbReference type="InterPro" id="IPR013840">
    <property type="entry name" value="DNAligase_N"/>
</dbReference>
<comment type="catalytic activity">
    <reaction evidence="12 14">
        <text>NAD(+) + (deoxyribonucleotide)n-3'-hydroxyl + 5'-phospho-(deoxyribonucleotide)m = (deoxyribonucleotide)n+m + AMP + beta-nicotinamide D-nucleotide.</text>
        <dbReference type="EC" id="6.5.1.2"/>
    </reaction>
</comment>
<dbReference type="STRING" id="295108.HT99x_02546"/>
<dbReference type="PROSITE" id="PS01056">
    <property type="entry name" value="DNA_LIGASE_N2"/>
    <property type="match status" value="1"/>
</dbReference>
<dbReference type="SUPFAM" id="SSF47781">
    <property type="entry name" value="RuvA domain 2-like"/>
    <property type="match status" value="1"/>
</dbReference>
<dbReference type="Gene3D" id="1.10.287.610">
    <property type="entry name" value="Helix hairpin bin"/>
    <property type="match status" value="1"/>
</dbReference>
<evidence type="ECO:0000313" key="17">
    <source>
        <dbReference type="EMBL" id="MCS5711750.1"/>
    </source>
</evidence>
<dbReference type="RefSeq" id="WP_200957149.1">
    <property type="nucleotide sequence ID" value="NZ_LKAJ02000001.1"/>
</dbReference>
<dbReference type="Gene3D" id="3.40.50.10190">
    <property type="entry name" value="BRCT domain"/>
    <property type="match status" value="1"/>
</dbReference>
<dbReference type="Proteomes" id="UP000051497">
    <property type="component" value="Unassembled WGS sequence"/>
</dbReference>
<feature type="binding site" evidence="14">
    <location>
        <position position="139"/>
    </location>
    <ligand>
        <name>NAD(+)</name>
        <dbReference type="ChEBI" id="CHEBI:57540"/>
    </ligand>
</feature>
<evidence type="ECO:0000313" key="18">
    <source>
        <dbReference type="Proteomes" id="UP000051497"/>
    </source>
</evidence>
<dbReference type="Gene3D" id="3.30.470.30">
    <property type="entry name" value="DNA ligase/mRNA capping enzyme"/>
    <property type="match status" value="1"/>
</dbReference>
<evidence type="ECO:0000256" key="7">
    <source>
        <dbReference type="ARBA" id="ARBA00022763"/>
    </source>
</evidence>
<dbReference type="Pfam" id="PF03120">
    <property type="entry name" value="OB_DNA_ligase"/>
    <property type="match status" value="1"/>
</dbReference>
<evidence type="ECO:0000256" key="4">
    <source>
        <dbReference type="ARBA" id="ARBA00022598"/>
    </source>
</evidence>
<dbReference type="GO" id="GO:0006260">
    <property type="term" value="P:DNA replication"/>
    <property type="evidence" value="ECO:0007669"/>
    <property type="project" value="UniProtKB-KW"/>
</dbReference>
<keyword evidence="5 14" id="KW-0235">DNA replication</keyword>
<name>A0A0Q9YID1_9GAMM</name>
<feature type="binding site" evidence="14">
    <location>
        <position position="435"/>
    </location>
    <ligand>
        <name>Zn(2+)</name>
        <dbReference type="ChEBI" id="CHEBI:29105"/>
    </ligand>
</feature>
<comment type="similarity">
    <text evidence="13 14">Belongs to the NAD-dependent DNA ligase family. LigA subfamily.</text>
</comment>
<feature type="binding site" evidence="14">
    <location>
        <position position="411"/>
    </location>
    <ligand>
        <name>Zn(2+)</name>
        <dbReference type="ChEBI" id="CHEBI:29105"/>
    </ligand>
</feature>
<dbReference type="InterPro" id="IPR010994">
    <property type="entry name" value="RuvA_2-like"/>
</dbReference>
<keyword evidence="7 14" id="KW-0227">DNA damage</keyword>
<dbReference type="Pfam" id="PF14520">
    <property type="entry name" value="HHH_5"/>
    <property type="match status" value="1"/>
</dbReference>
<comment type="cofactor">
    <cofactor evidence="14">
        <name>Mg(2+)</name>
        <dbReference type="ChEBI" id="CHEBI:18420"/>
    </cofactor>
    <cofactor evidence="14">
        <name>Mn(2+)</name>
        <dbReference type="ChEBI" id="CHEBI:29035"/>
    </cofactor>
</comment>
<protein>
    <recommendedName>
        <fullName evidence="3 14">DNA ligase</fullName>
        <ecNumber evidence="2 14">6.5.1.2</ecNumber>
    </recommendedName>
    <alternativeName>
        <fullName evidence="14">Polydeoxyribonucleotide synthase [NAD(+)]</fullName>
    </alternativeName>
</protein>
<dbReference type="InterPro" id="IPR004149">
    <property type="entry name" value="Znf_DNAligase_C4"/>
</dbReference>
<dbReference type="InterPro" id="IPR036420">
    <property type="entry name" value="BRCT_dom_sf"/>
</dbReference>
<dbReference type="GO" id="GO:0005829">
    <property type="term" value="C:cytosol"/>
    <property type="evidence" value="ECO:0007669"/>
    <property type="project" value="TreeGrafter"/>
</dbReference>
<organism evidence="16">
    <name type="scientific">Candidatus Berkiella aquae</name>
    <dbReference type="NCBI Taxonomy" id="295108"/>
    <lineage>
        <taxon>Bacteria</taxon>
        <taxon>Pseudomonadati</taxon>
        <taxon>Pseudomonadota</taxon>
        <taxon>Gammaproteobacteria</taxon>
        <taxon>Candidatus Berkiellales</taxon>
        <taxon>Candidatus Berkiellaceae</taxon>
        <taxon>Candidatus Berkiella</taxon>
    </lineage>
</organism>
<dbReference type="InterPro" id="IPR041663">
    <property type="entry name" value="DisA/LigA_HHH"/>
</dbReference>
<dbReference type="AlphaFoldDB" id="A0A0Q9YID1"/>
<dbReference type="SUPFAM" id="SSF52113">
    <property type="entry name" value="BRCT domain"/>
    <property type="match status" value="1"/>
</dbReference>
<keyword evidence="14" id="KW-0464">Manganese</keyword>
<feature type="binding site" evidence="14">
    <location>
        <position position="176"/>
    </location>
    <ligand>
        <name>NAD(+)</name>
        <dbReference type="ChEBI" id="CHEBI:57540"/>
    </ligand>
</feature>
<evidence type="ECO:0000256" key="14">
    <source>
        <dbReference type="HAMAP-Rule" id="MF_01588"/>
    </source>
</evidence>
<dbReference type="EMBL" id="LKAJ01000012">
    <property type="protein sequence ID" value="KRG20443.1"/>
    <property type="molecule type" value="Genomic_DNA"/>
</dbReference>
<evidence type="ECO:0000256" key="11">
    <source>
        <dbReference type="ARBA" id="ARBA00023204"/>
    </source>
</evidence>
<evidence type="ECO:0000256" key="6">
    <source>
        <dbReference type="ARBA" id="ARBA00022723"/>
    </source>
</evidence>
<evidence type="ECO:0000313" key="16">
    <source>
        <dbReference type="EMBL" id="KRG20443.1"/>
    </source>
</evidence>
<evidence type="ECO:0000256" key="2">
    <source>
        <dbReference type="ARBA" id="ARBA00012722"/>
    </source>
</evidence>
<dbReference type="GO" id="GO:0046872">
    <property type="term" value="F:metal ion binding"/>
    <property type="evidence" value="ECO:0007669"/>
    <property type="project" value="UniProtKB-KW"/>
</dbReference>
<dbReference type="Gene3D" id="6.20.10.30">
    <property type="match status" value="1"/>
</dbReference>
<evidence type="ECO:0000256" key="5">
    <source>
        <dbReference type="ARBA" id="ARBA00022705"/>
    </source>
</evidence>
<dbReference type="NCBIfam" id="TIGR00575">
    <property type="entry name" value="dnlj"/>
    <property type="match status" value="1"/>
</dbReference>
<evidence type="ECO:0000256" key="10">
    <source>
        <dbReference type="ARBA" id="ARBA00023027"/>
    </source>
</evidence>
<feature type="binding site" evidence="14">
    <location>
        <position position="414"/>
    </location>
    <ligand>
        <name>Zn(2+)</name>
        <dbReference type="ChEBI" id="CHEBI:29105"/>
    </ligand>
</feature>
<dbReference type="InterPro" id="IPR013839">
    <property type="entry name" value="DNAligase_adenylation"/>
</dbReference>
<evidence type="ECO:0000256" key="3">
    <source>
        <dbReference type="ARBA" id="ARBA00013308"/>
    </source>
</evidence>
<feature type="binding site" evidence="14">
    <location>
        <position position="293"/>
    </location>
    <ligand>
        <name>NAD(+)</name>
        <dbReference type="ChEBI" id="CHEBI:57540"/>
    </ligand>
</feature>
<dbReference type="Pfam" id="PF03119">
    <property type="entry name" value="DNA_ligase_ZBD"/>
    <property type="match status" value="1"/>
</dbReference>
<evidence type="ECO:0000256" key="13">
    <source>
        <dbReference type="ARBA" id="ARBA00060881"/>
    </source>
</evidence>
<evidence type="ECO:0000256" key="1">
    <source>
        <dbReference type="ARBA" id="ARBA00004067"/>
    </source>
</evidence>
<dbReference type="InterPro" id="IPR012340">
    <property type="entry name" value="NA-bd_OB-fold"/>
</dbReference>
<dbReference type="CDD" id="cd00114">
    <property type="entry name" value="LIGANc"/>
    <property type="match status" value="1"/>
</dbReference>
<dbReference type="FunFam" id="2.40.50.140:FF:000012">
    <property type="entry name" value="DNA ligase"/>
    <property type="match status" value="1"/>
</dbReference>
<feature type="active site" description="N6-AMP-lysine intermediate" evidence="14">
    <location>
        <position position="118"/>
    </location>
</feature>